<feature type="transmembrane region" description="Helical" evidence="9">
    <location>
        <begin position="263"/>
        <end position="284"/>
    </location>
</feature>
<dbReference type="Ensembl" id="ENSCSAVT00000000397.1">
    <property type="protein sequence ID" value="ENSCSAVP00000000392.1"/>
    <property type="gene ID" value="ENSCSAVG00000000224.1"/>
</dbReference>
<dbReference type="GO" id="GO:0009755">
    <property type="term" value="P:hormone-mediated signaling pathway"/>
    <property type="evidence" value="ECO:0007669"/>
    <property type="project" value="TreeGrafter"/>
</dbReference>
<dbReference type="OMA" id="DEARIMC"/>
<dbReference type="CDD" id="cd00112">
    <property type="entry name" value="LDLa"/>
    <property type="match status" value="1"/>
</dbReference>
<dbReference type="GeneTree" id="ENSGT00940000163045"/>
<evidence type="ECO:0000256" key="9">
    <source>
        <dbReference type="SAM" id="Phobius"/>
    </source>
</evidence>
<feature type="transmembrane region" description="Helical" evidence="9">
    <location>
        <begin position="345"/>
        <end position="371"/>
    </location>
</feature>
<dbReference type="PROSITE" id="PS50068">
    <property type="entry name" value="LDLRA_2"/>
    <property type="match status" value="1"/>
</dbReference>
<dbReference type="SUPFAM" id="SSF57424">
    <property type="entry name" value="LDL receptor-like module"/>
    <property type="match status" value="2"/>
</dbReference>
<dbReference type="InterPro" id="IPR000276">
    <property type="entry name" value="GPCR_Rhodpsn"/>
</dbReference>
<dbReference type="Gene3D" id="4.10.1220.10">
    <property type="entry name" value="EGF-type module"/>
    <property type="match status" value="1"/>
</dbReference>
<keyword evidence="4" id="KW-0677">Repeat</keyword>
<keyword evidence="6 9" id="KW-0472">Membrane</keyword>
<dbReference type="GO" id="GO:0007189">
    <property type="term" value="P:adenylate cyclase-activating G protein-coupled receptor signaling pathway"/>
    <property type="evidence" value="ECO:0007669"/>
    <property type="project" value="TreeGrafter"/>
</dbReference>
<evidence type="ECO:0000256" key="7">
    <source>
        <dbReference type="ARBA" id="ARBA00023157"/>
    </source>
</evidence>
<evidence type="ECO:0000259" key="10">
    <source>
        <dbReference type="PROSITE" id="PS50262"/>
    </source>
</evidence>
<dbReference type="SUPFAM" id="SSF81321">
    <property type="entry name" value="Family A G protein-coupled receptor-like"/>
    <property type="match status" value="1"/>
</dbReference>
<dbReference type="PANTHER" id="PTHR24372">
    <property type="entry name" value="GLYCOPROTEIN HORMONE RECEPTOR"/>
    <property type="match status" value="1"/>
</dbReference>
<dbReference type="STRING" id="51511.ENSCSAVP00000000392"/>
<dbReference type="eggNOG" id="KOG2087">
    <property type="taxonomic scope" value="Eukaryota"/>
</dbReference>
<dbReference type="GO" id="GO:0008528">
    <property type="term" value="F:G protein-coupled peptide receptor activity"/>
    <property type="evidence" value="ECO:0007669"/>
    <property type="project" value="TreeGrafter"/>
</dbReference>
<dbReference type="GO" id="GO:0005886">
    <property type="term" value="C:plasma membrane"/>
    <property type="evidence" value="ECO:0007669"/>
    <property type="project" value="TreeGrafter"/>
</dbReference>
<dbReference type="PANTHER" id="PTHR24372:SF77">
    <property type="entry name" value="G-PROTEIN COUPLED RECEPTORS FAMILY 1 PROFILE DOMAIN-CONTAINING PROTEIN"/>
    <property type="match status" value="1"/>
</dbReference>
<keyword evidence="12" id="KW-1185">Reference proteome</keyword>
<dbReference type="InParanoid" id="H2Y4Z4"/>
<reference evidence="12" key="1">
    <citation type="submission" date="2003-08" db="EMBL/GenBank/DDBJ databases">
        <authorList>
            <person name="Birren B."/>
            <person name="Nusbaum C."/>
            <person name="Abebe A."/>
            <person name="Abouelleil A."/>
            <person name="Adekoya E."/>
            <person name="Ait-zahra M."/>
            <person name="Allen N."/>
            <person name="Allen T."/>
            <person name="An P."/>
            <person name="Anderson M."/>
            <person name="Anderson S."/>
            <person name="Arachchi H."/>
            <person name="Armbruster J."/>
            <person name="Bachantsang P."/>
            <person name="Baldwin J."/>
            <person name="Barry A."/>
            <person name="Bayul T."/>
            <person name="Blitshsteyn B."/>
            <person name="Bloom T."/>
            <person name="Blye J."/>
            <person name="Boguslavskiy L."/>
            <person name="Borowsky M."/>
            <person name="Boukhgalter B."/>
            <person name="Brunache A."/>
            <person name="Butler J."/>
            <person name="Calixte N."/>
            <person name="Calvo S."/>
            <person name="Camarata J."/>
            <person name="Campo K."/>
            <person name="Chang J."/>
            <person name="Cheshatsang Y."/>
            <person name="Citroen M."/>
            <person name="Collymore A."/>
            <person name="Considine T."/>
            <person name="Cook A."/>
            <person name="Cooke P."/>
            <person name="Corum B."/>
            <person name="Cuomo C."/>
            <person name="David R."/>
            <person name="Dawoe T."/>
            <person name="Degray S."/>
            <person name="Dodge S."/>
            <person name="Dooley K."/>
            <person name="Dorje P."/>
            <person name="Dorjee K."/>
            <person name="Dorris L."/>
            <person name="Duffey N."/>
            <person name="Dupes A."/>
            <person name="Elkins T."/>
            <person name="Engels R."/>
            <person name="Erickson J."/>
            <person name="Farina A."/>
            <person name="Faro S."/>
            <person name="Ferreira P."/>
            <person name="Fischer H."/>
            <person name="Fitzgerald M."/>
            <person name="Foley K."/>
            <person name="Gage D."/>
            <person name="Galagan J."/>
            <person name="Gearin G."/>
            <person name="Gnerre S."/>
            <person name="Gnirke A."/>
            <person name="Goyette A."/>
            <person name="Graham J."/>
            <person name="Grandbois E."/>
            <person name="Gyaltsen K."/>
            <person name="Hafez N."/>
            <person name="Hagopian D."/>
            <person name="Hagos B."/>
            <person name="Hall J."/>
            <person name="Hatcher B."/>
            <person name="Heller A."/>
            <person name="Higgins H."/>
            <person name="Honan T."/>
            <person name="Horn A."/>
            <person name="Houde N."/>
            <person name="Hughes L."/>
            <person name="Hulme W."/>
            <person name="Husby E."/>
            <person name="Iliev I."/>
            <person name="Jaffe D."/>
            <person name="Jones C."/>
            <person name="Kamal M."/>
            <person name="Kamat A."/>
            <person name="Kamvysselis M."/>
            <person name="Karlsson E."/>
            <person name="Kells C."/>
            <person name="Kieu A."/>
            <person name="Kisner P."/>
            <person name="Kodira C."/>
            <person name="Kulbokas E."/>
            <person name="Labutti K."/>
            <person name="Lama D."/>
            <person name="Landers T."/>
            <person name="Leger J."/>
            <person name="Levine S."/>
            <person name="Lewis D."/>
            <person name="Lewis T."/>
            <person name="Lindblad-toh K."/>
            <person name="Liu X."/>
            <person name="Lokyitsang T."/>
            <person name="Lokyitsang Y."/>
            <person name="Lucien O."/>
            <person name="Lui A."/>
            <person name="Ma L.J."/>
            <person name="Mabbitt R."/>
            <person name="Macdonald J."/>
            <person name="Maclean C."/>
            <person name="Major J."/>
            <person name="Manning J."/>
            <person name="Marabella R."/>
            <person name="Maru K."/>
            <person name="Matthews C."/>
            <person name="Mauceli E."/>
            <person name="Mccarthy M."/>
            <person name="Mcdonough S."/>
            <person name="Mcghee T."/>
            <person name="Meldrim J."/>
            <person name="Meneus L."/>
            <person name="Mesirov J."/>
            <person name="Mihalev A."/>
            <person name="Mihova T."/>
            <person name="Mikkelsen T."/>
            <person name="Mlenga V."/>
            <person name="Moru K."/>
            <person name="Mozes J."/>
            <person name="Mulrain L."/>
            <person name="Munson G."/>
            <person name="Naylor J."/>
            <person name="Newes C."/>
            <person name="Nguyen C."/>
            <person name="Nguyen N."/>
            <person name="Nguyen T."/>
            <person name="Nicol R."/>
            <person name="Nielsen C."/>
            <person name="Nizzari M."/>
            <person name="Norbu C."/>
            <person name="Norbu N."/>
            <person name="O'donnell P."/>
            <person name="Okoawo O."/>
            <person name="O'leary S."/>
            <person name="Omotosho B."/>
            <person name="O'neill K."/>
            <person name="Osman S."/>
            <person name="Parker S."/>
            <person name="Perrin D."/>
            <person name="Phunkhang P."/>
            <person name="Piqani B."/>
            <person name="Purcell S."/>
            <person name="Rachupka T."/>
            <person name="Ramasamy U."/>
            <person name="Rameau R."/>
            <person name="Ray V."/>
            <person name="Raymond C."/>
            <person name="Retta R."/>
            <person name="Richardson S."/>
            <person name="Rise C."/>
            <person name="Rodriguez J."/>
            <person name="Rogers J."/>
            <person name="Rogov P."/>
            <person name="Rutman M."/>
            <person name="Schupbach R."/>
            <person name="Seaman C."/>
            <person name="Settipalli S."/>
            <person name="Sharpe T."/>
            <person name="Sheridan J."/>
            <person name="Sherpa N."/>
            <person name="Shi J."/>
            <person name="Smirnov S."/>
            <person name="Smith C."/>
            <person name="Sougnez C."/>
            <person name="Spencer B."/>
            <person name="Stalker J."/>
            <person name="Stange-thomann N."/>
            <person name="Stavropoulos S."/>
            <person name="Stetson K."/>
            <person name="Stone C."/>
            <person name="Stone S."/>
            <person name="Stubbs M."/>
            <person name="Talamas J."/>
            <person name="Tchuinga P."/>
            <person name="Tenzing P."/>
            <person name="Tesfaye S."/>
            <person name="Theodore J."/>
            <person name="Thoulutsang Y."/>
            <person name="Topham K."/>
            <person name="Towey S."/>
            <person name="Tsamla T."/>
            <person name="Tsomo N."/>
            <person name="Vallee D."/>
            <person name="Vassiliev H."/>
            <person name="Venkataraman V."/>
            <person name="Vinson J."/>
            <person name="Vo A."/>
            <person name="Wade C."/>
            <person name="Wang S."/>
            <person name="Wangchuk T."/>
            <person name="Wangdi T."/>
            <person name="Whittaker C."/>
            <person name="Wilkinson J."/>
            <person name="Wu Y."/>
            <person name="Wyman D."/>
            <person name="Yadav S."/>
            <person name="Yang S."/>
            <person name="Yang X."/>
            <person name="Yeager S."/>
            <person name="Yee E."/>
            <person name="Young G."/>
            <person name="Zainoun J."/>
            <person name="Zembeck L."/>
            <person name="Zimmer A."/>
            <person name="Zody M."/>
            <person name="Lander E."/>
        </authorList>
    </citation>
    <scope>NUCLEOTIDE SEQUENCE [LARGE SCALE GENOMIC DNA]</scope>
</reference>
<dbReference type="AlphaFoldDB" id="H2Y4Z4"/>
<proteinExistence type="predicted"/>
<dbReference type="SMART" id="SM00192">
    <property type="entry name" value="LDLa"/>
    <property type="match status" value="3"/>
</dbReference>
<keyword evidence="7" id="KW-1015">Disulfide bond</keyword>
<comment type="subcellular location">
    <subcellularLocation>
        <location evidence="1">Membrane</location>
    </subcellularLocation>
</comment>
<evidence type="ECO:0000256" key="4">
    <source>
        <dbReference type="ARBA" id="ARBA00022737"/>
    </source>
</evidence>
<evidence type="ECO:0000256" key="8">
    <source>
        <dbReference type="PROSITE-ProRule" id="PRU00124"/>
    </source>
</evidence>
<dbReference type="InterPro" id="IPR017452">
    <property type="entry name" value="GPCR_Rhodpsn_7TM"/>
</dbReference>
<dbReference type="HOGENOM" id="CLU_565694_0_0_1"/>
<name>H2Y4Z4_CIOSA</name>
<dbReference type="eggNOG" id="KOG1215">
    <property type="taxonomic scope" value="Eukaryota"/>
</dbReference>
<dbReference type="Gene3D" id="1.20.1070.10">
    <property type="entry name" value="Rhodopsin 7-helix transmembrane proteins"/>
    <property type="match status" value="1"/>
</dbReference>
<feature type="transmembrane region" description="Helical" evidence="9">
    <location>
        <begin position="383"/>
        <end position="406"/>
    </location>
</feature>
<dbReference type="InterPro" id="IPR002172">
    <property type="entry name" value="LDrepeatLR_classA_rpt"/>
</dbReference>
<feature type="domain" description="G-protein coupled receptors family 1 profile" evidence="10">
    <location>
        <begin position="274"/>
        <end position="453"/>
    </location>
</feature>
<keyword evidence="5 9" id="KW-1133">Transmembrane helix</keyword>
<dbReference type="PRINTS" id="PR00261">
    <property type="entry name" value="LDLRECEPTOR"/>
</dbReference>
<reference evidence="11" key="3">
    <citation type="submission" date="2025-09" db="UniProtKB">
        <authorList>
            <consortium name="Ensembl"/>
        </authorList>
    </citation>
    <scope>IDENTIFICATION</scope>
</reference>
<keyword evidence="2" id="KW-0433">Leucine-rich repeat</keyword>
<evidence type="ECO:0000256" key="3">
    <source>
        <dbReference type="ARBA" id="ARBA00022692"/>
    </source>
</evidence>
<dbReference type="PROSITE" id="PS50262">
    <property type="entry name" value="G_PROTEIN_RECEP_F1_2"/>
    <property type="match status" value="1"/>
</dbReference>
<protein>
    <recommendedName>
        <fullName evidence="10">G-protein coupled receptors family 1 profile domain-containing protein</fullName>
    </recommendedName>
</protein>
<organism evidence="11 12">
    <name type="scientific">Ciona savignyi</name>
    <name type="common">Pacific transparent sea squirt</name>
    <dbReference type="NCBI Taxonomy" id="51511"/>
    <lineage>
        <taxon>Eukaryota</taxon>
        <taxon>Metazoa</taxon>
        <taxon>Chordata</taxon>
        <taxon>Tunicata</taxon>
        <taxon>Ascidiacea</taxon>
        <taxon>Phlebobranchia</taxon>
        <taxon>Cionidae</taxon>
        <taxon>Ciona</taxon>
    </lineage>
</organism>
<dbReference type="Pfam" id="PF00001">
    <property type="entry name" value="7tm_1"/>
    <property type="match status" value="1"/>
</dbReference>
<feature type="transmembrane region" description="Helical" evidence="9">
    <location>
        <begin position="296"/>
        <end position="318"/>
    </location>
</feature>
<comment type="caution">
    <text evidence="8">Lacks conserved residue(s) required for the propagation of feature annotation.</text>
</comment>
<evidence type="ECO:0000256" key="1">
    <source>
        <dbReference type="ARBA" id="ARBA00004370"/>
    </source>
</evidence>
<evidence type="ECO:0000256" key="5">
    <source>
        <dbReference type="ARBA" id="ARBA00022989"/>
    </source>
</evidence>
<dbReference type="Proteomes" id="UP000007875">
    <property type="component" value="Unassembled WGS sequence"/>
</dbReference>
<reference evidence="11" key="2">
    <citation type="submission" date="2025-08" db="UniProtKB">
        <authorList>
            <consortium name="Ensembl"/>
        </authorList>
    </citation>
    <scope>IDENTIFICATION</scope>
</reference>
<evidence type="ECO:0000313" key="11">
    <source>
        <dbReference type="Ensembl" id="ENSCSAVP00000000392.1"/>
    </source>
</evidence>
<dbReference type="Gene3D" id="4.10.400.10">
    <property type="entry name" value="Low-density Lipoprotein Receptor"/>
    <property type="match status" value="2"/>
</dbReference>
<accession>H2Y4Z4</accession>
<evidence type="ECO:0000256" key="6">
    <source>
        <dbReference type="ARBA" id="ARBA00023136"/>
    </source>
</evidence>
<sequence>NIDKLCDGFNDCGDWSDEKNCTFACIKNNQRNCFRCLDGRLMLSAKQICDGSVNCNQGSNNRYCGNLDKSSKNVYETMFCTIDQEDKVYTRAKVCDGIPECYNRQDECGAGCMNETHFCNVPINCHHSIMNTEHATYTPSYCDGRPEMVNGSWDACGFGFDEINCTKRFYCNNASANVISVANRFVCDGVFGCEDGSDEARIMCQDSRFYCRNGQPVSVASSLVENGFQDCSDASDECPIITQKSTVFSSRHEMIEDPIFRGLFWAMGIISLIGNVGAFISIAIRQSRESLSPLQVSLNCFLLNLSVSDFLMSVYLIVISIKGVEYSGGYCSHDAKWRTSGSCSFLGALTVVSFEVTSLLLAMMATFRLISVYKPFKMSNIKWPAYVIPTLFAWTVGILLGTIPLINVDYFVSSIWFPNYFYSRDIISKSEFKLLFSRISKFTNSSPITNDLT</sequence>
<evidence type="ECO:0000256" key="2">
    <source>
        <dbReference type="ARBA" id="ARBA00022614"/>
    </source>
</evidence>
<keyword evidence="3 9" id="KW-0812">Transmembrane</keyword>
<evidence type="ECO:0000313" key="12">
    <source>
        <dbReference type="Proteomes" id="UP000007875"/>
    </source>
</evidence>
<dbReference type="InterPro" id="IPR036055">
    <property type="entry name" value="LDL_receptor-like_sf"/>
</dbReference>